<evidence type="ECO:0000259" key="6">
    <source>
        <dbReference type="Pfam" id="PF08281"/>
    </source>
</evidence>
<dbReference type="InterPro" id="IPR007627">
    <property type="entry name" value="RNA_pol_sigma70_r2"/>
</dbReference>
<dbReference type="Gene3D" id="1.10.10.10">
    <property type="entry name" value="Winged helix-like DNA-binding domain superfamily/Winged helix DNA-binding domain"/>
    <property type="match status" value="1"/>
</dbReference>
<keyword evidence="8" id="KW-1185">Reference proteome</keyword>
<evidence type="ECO:0000313" key="7">
    <source>
        <dbReference type="EMBL" id="GIQ70915.1"/>
    </source>
</evidence>
<dbReference type="AlphaFoldDB" id="A0A8J4H6Y9"/>
<dbReference type="EMBL" id="BOVK01000062">
    <property type="protein sequence ID" value="GIQ70915.1"/>
    <property type="molecule type" value="Genomic_DNA"/>
</dbReference>
<evidence type="ECO:0000313" key="8">
    <source>
        <dbReference type="Proteomes" id="UP000677918"/>
    </source>
</evidence>
<keyword evidence="4" id="KW-0804">Transcription</keyword>
<comment type="similarity">
    <text evidence="1">Belongs to the sigma-70 factor family. ECF subfamily.</text>
</comment>
<feature type="domain" description="RNA polymerase sigma-70 region 2" evidence="5">
    <location>
        <begin position="23"/>
        <end position="83"/>
    </location>
</feature>
<dbReference type="Gene3D" id="1.10.1740.10">
    <property type="match status" value="1"/>
</dbReference>
<dbReference type="InterPro" id="IPR013325">
    <property type="entry name" value="RNA_pol_sigma_r2"/>
</dbReference>
<reference evidence="7" key="1">
    <citation type="submission" date="2021-04" db="EMBL/GenBank/DDBJ databases">
        <title>Draft genome sequence of Xylanibacillus composti strain K13.</title>
        <authorList>
            <person name="Uke A."/>
            <person name="Chhe C."/>
            <person name="Baramee S."/>
            <person name="Kosugi A."/>
        </authorList>
    </citation>
    <scope>NUCLEOTIDE SEQUENCE</scope>
    <source>
        <strain evidence="7">K13</strain>
    </source>
</reference>
<dbReference type="SUPFAM" id="SSF88946">
    <property type="entry name" value="Sigma2 domain of RNA polymerase sigma factors"/>
    <property type="match status" value="1"/>
</dbReference>
<comment type="caution">
    <text evidence="7">The sequence shown here is derived from an EMBL/GenBank/DDBJ whole genome shotgun (WGS) entry which is preliminary data.</text>
</comment>
<dbReference type="InterPro" id="IPR013249">
    <property type="entry name" value="RNA_pol_sigma70_r4_t2"/>
</dbReference>
<dbReference type="GO" id="GO:0003677">
    <property type="term" value="F:DNA binding"/>
    <property type="evidence" value="ECO:0007669"/>
    <property type="project" value="InterPro"/>
</dbReference>
<proteinExistence type="inferred from homology"/>
<keyword evidence="3" id="KW-0731">Sigma factor</keyword>
<keyword evidence="2" id="KW-0805">Transcription regulation</keyword>
<evidence type="ECO:0000256" key="3">
    <source>
        <dbReference type="ARBA" id="ARBA00023082"/>
    </source>
</evidence>
<dbReference type="Pfam" id="PF08281">
    <property type="entry name" value="Sigma70_r4_2"/>
    <property type="match status" value="1"/>
</dbReference>
<dbReference type="InterPro" id="IPR039425">
    <property type="entry name" value="RNA_pol_sigma-70-like"/>
</dbReference>
<keyword evidence="7" id="KW-0240">DNA-directed RNA polymerase</keyword>
<dbReference type="Pfam" id="PF04542">
    <property type="entry name" value="Sigma70_r2"/>
    <property type="match status" value="1"/>
</dbReference>
<dbReference type="InterPro" id="IPR013324">
    <property type="entry name" value="RNA_pol_sigma_r3/r4-like"/>
</dbReference>
<organism evidence="7 8">
    <name type="scientific">Xylanibacillus composti</name>
    <dbReference type="NCBI Taxonomy" id="1572762"/>
    <lineage>
        <taxon>Bacteria</taxon>
        <taxon>Bacillati</taxon>
        <taxon>Bacillota</taxon>
        <taxon>Bacilli</taxon>
        <taxon>Bacillales</taxon>
        <taxon>Paenibacillaceae</taxon>
        <taxon>Xylanibacillus</taxon>
    </lineage>
</organism>
<dbReference type="GO" id="GO:0006352">
    <property type="term" value="P:DNA-templated transcription initiation"/>
    <property type="evidence" value="ECO:0007669"/>
    <property type="project" value="InterPro"/>
</dbReference>
<dbReference type="GO" id="GO:0000428">
    <property type="term" value="C:DNA-directed RNA polymerase complex"/>
    <property type="evidence" value="ECO:0007669"/>
    <property type="project" value="UniProtKB-KW"/>
</dbReference>
<dbReference type="RefSeq" id="WP_244865260.1">
    <property type="nucleotide sequence ID" value="NZ_BOVK01000062.1"/>
</dbReference>
<evidence type="ECO:0000256" key="2">
    <source>
        <dbReference type="ARBA" id="ARBA00023015"/>
    </source>
</evidence>
<gene>
    <name evidence="7" type="ORF">XYCOK13_37390</name>
</gene>
<evidence type="ECO:0000256" key="1">
    <source>
        <dbReference type="ARBA" id="ARBA00010641"/>
    </source>
</evidence>
<sequence length="185" mass="21001">MKPAGAKRNNSLPKEPSSALELLMNEYGTAVLRTAFFYLGDRHLAEDVSQEVFIRAYRNWTRFRGESHVKTWLTKITINVCRDKAGLKSSSEQPMDPVLMKQPRGAGVEEEAMKRMEKTVILRHVMSLPAPYHEVIYLYYYMELSTTEIAEVTGTPEGTVRGRLHRAREALGQILKQEGMSHGSS</sequence>
<dbReference type="PANTHER" id="PTHR43133:SF51">
    <property type="entry name" value="RNA POLYMERASE SIGMA FACTOR"/>
    <property type="match status" value="1"/>
</dbReference>
<feature type="domain" description="RNA polymerase sigma factor 70 region 4 type 2" evidence="6">
    <location>
        <begin position="125"/>
        <end position="171"/>
    </location>
</feature>
<dbReference type="Proteomes" id="UP000677918">
    <property type="component" value="Unassembled WGS sequence"/>
</dbReference>
<accession>A0A8J4H6Y9</accession>
<dbReference type="SUPFAM" id="SSF88659">
    <property type="entry name" value="Sigma3 and sigma4 domains of RNA polymerase sigma factors"/>
    <property type="match status" value="1"/>
</dbReference>
<dbReference type="InterPro" id="IPR036388">
    <property type="entry name" value="WH-like_DNA-bd_sf"/>
</dbReference>
<evidence type="ECO:0000256" key="4">
    <source>
        <dbReference type="ARBA" id="ARBA00023163"/>
    </source>
</evidence>
<name>A0A8J4H6Y9_9BACL</name>
<protein>
    <submittedName>
        <fullName evidence="7">DNA-directed RNA polymerase sigma-70 factor</fullName>
    </submittedName>
</protein>
<evidence type="ECO:0000259" key="5">
    <source>
        <dbReference type="Pfam" id="PF04542"/>
    </source>
</evidence>
<dbReference type="CDD" id="cd06171">
    <property type="entry name" value="Sigma70_r4"/>
    <property type="match status" value="1"/>
</dbReference>
<dbReference type="PANTHER" id="PTHR43133">
    <property type="entry name" value="RNA POLYMERASE ECF-TYPE SIGMA FACTO"/>
    <property type="match status" value="1"/>
</dbReference>
<dbReference type="NCBIfam" id="TIGR02937">
    <property type="entry name" value="sigma70-ECF"/>
    <property type="match status" value="1"/>
</dbReference>
<dbReference type="InterPro" id="IPR014284">
    <property type="entry name" value="RNA_pol_sigma-70_dom"/>
</dbReference>
<dbReference type="GO" id="GO:0016987">
    <property type="term" value="F:sigma factor activity"/>
    <property type="evidence" value="ECO:0007669"/>
    <property type="project" value="UniProtKB-KW"/>
</dbReference>